<evidence type="ECO:0000256" key="8">
    <source>
        <dbReference type="ARBA" id="ARBA00022989"/>
    </source>
</evidence>
<keyword evidence="13" id="KW-0282">Flagellum</keyword>
<dbReference type="OrthoDB" id="7864548at2"/>
<keyword evidence="13" id="KW-0969">Cilium</keyword>
<keyword evidence="8" id="KW-1133">Transmembrane helix</keyword>
<dbReference type="GO" id="GO:0006935">
    <property type="term" value="P:chemotaxis"/>
    <property type="evidence" value="ECO:0007669"/>
    <property type="project" value="UniProtKB-KW"/>
</dbReference>
<name>A0A1P8UTJ8_9RHOB</name>
<evidence type="ECO:0000256" key="5">
    <source>
        <dbReference type="ARBA" id="ARBA00022500"/>
    </source>
</evidence>
<dbReference type="GO" id="GO:0071973">
    <property type="term" value="P:bacterial-type flagellum-dependent cell motility"/>
    <property type="evidence" value="ECO:0007669"/>
    <property type="project" value="InterPro"/>
</dbReference>
<keyword evidence="13" id="KW-0966">Cell projection</keyword>
<dbReference type="Proteomes" id="UP000187059">
    <property type="component" value="Chromosome"/>
</dbReference>
<accession>A0A1P8UTJ8</accession>
<comment type="subcellular location">
    <subcellularLocation>
        <location evidence="10">Cell inner membrane</location>
    </subcellularLocation>
    <subcellularLocation>
        <location evidence="2">Cell membrane</location>
        <topology evidence="2">Single-pass membrane protein</topology>
    </subcellularLocation>
</comment>
<evidence type="ECO:0000256" key="1">
    <source>
        <dbReference type="ARBA" id="ARBA00002254"/>
    </source>
</evidence>
<evidence type="ECO:0000313" key="14">
    <source>
        <dbReference type="Proteomes" id="UP000187059"/>
    </source>
</evidence>
<dbReference type="STRING" id="1250539.Ga0080574_TMP2322"/>
<evidence type="ECO:0000256" key="4">
    <source>
        <dbReference type="ARBA" id="ARBA00022475"/>
    </source>
</evidence>
<feature type="region of interest" description="Disordered" evidence="11">
    <location>
        <begin position="30"/>
        <end position="69"/>
    </location>
</feature>
<keyword evidence="5 10" id="KW-0145">Chemotaxis</keyword>
<dbReference type="InterPro" id="IPR005503">
    <property type="entry name" value="FliL"/>
</dbReference>
<feature type="signal peptide" evidence="12">
    <location>
        <begin position="1"/>
        <end position="25"/>
    </location>
</feature>
<keyword evidence="4" id="KW-1003">Cell membrane</keyword>
<keyword evidence="14" id="KW-1185">Reference proteome</keyword>
<feature type="chain" id="PRO_5012817564" description="Flagellar protein FliL" evidence="12">
    <location>
        <begin position="26"/>
        <end position="173"/>
    </location>
</feature>
<organism evidence="13 14">
    <name type="scientific">Salipiger abyssi</name>
    <dbReference type="NCBI Taxonomy" id="1250539"/>
    <lineage>
        <taxon>Bacteria</taxon>
        <taxon>Pseudomonadati</taxon>
        <taxon>Pseudomonadota</taxon>
        <taxon>Alphaproteobacteria</taxon>
        <taxon>Rhodobacterales</taxon>
        <taxon>Roseobacteraceae</taxon>
        <taxon>Salipiger</taxon>
    </lineage>
</organism>
<keyword evidence="6" id="KW-0812">Transmembrane</keyword>
<evidence type="ECO:0000256" key="7">
    <source>
        <dbReference type="ARBA" id="ARBA00022779"/>
    </source>
</evidence>
<comment type="similarity">
    <text evidence="3 10">Belongs to the FliL family.</text>
</comment>
<comment type="function">
    <text evidence="1 10">Controls the rotational direction of flagella during chemotaxis.</text>
</comment>
<dbReference type="RefSeq" id="WP_076699179.1">
    <property type="nucleotide sequence ID" value="NZ_CP015093.1"/>
</dbReference>
<evidence type="ECO:0000256" key="12">
    <source>
        <dbReference type="SAM" id="SignalP"/>
    </source>
</evidence>
<sequence precursor="true">MKKLLPILLALIGTAAGTGAGIFLAAPQEPAEHEAASDHGETADAHDTGGDAHAAPKESHDDGHDGGNEYAKMSNQFVVPVIGQDRVDSLVVMSLSLEVTAGGTELVFDREPKLRDAFLRVLFDHANIGGFEGNFTDIQRLEVLRRALMDAARNVLGASVLDVLITEIARQDN</sequence>
<dbReference type="AlphaFoldDB" id="A0A1P8UTJ8"/>
<evidence type="ECO:0000256" key="11">
    <source>
        <dbReference type="SAM" id="MobiDB-lite"/>
    </source>
</evidence>
<keyword evidence="10" id="KW-0997">Cell inner membrane</keyword>
<gene>
    <name evidence="13" type="ORF">Ga0080574_TMP2322</name>
</gene>
<evidence type="ECO:0000256" key="6">
    <source>
        <dbReference type="ARBA" id="ARBA00022692"/>
    </source>
</evidence>
<dbReference type="GO" id="GO:0009425">
    <property type="term" value="C:bacterial-type flagellum basal body"/>
    <property type="evidence" value="ECO:0007669"/>
    <property type="project" value="InterPro"/>
</dbReference>
<evidence type="ECO:0000256" key="3">
    <source>
        <dbReference type="ARBA" id="ARBA00008281"/>
    </source>
</evidence>
<reference evidence="13 14" key="1">
    <citation type="submission" date="2016-04" db="EMBL/GenBank/DDBJ databases">
        <title>Deep-sea bacteria in the southern Pacific.</title>
        <authorList>
            <person name="Tang K."/>
        </authorList>
    </citation>
    <scope>NUCLEOTIDE SEQUENCE [LARGE SCALE GENOMIC DNA]</scope>
    <source>
        <strain evidence="13 14">JLT2014</strain>
    </source>
</reference>
<dbReference type="Pfam" id="PF03748">
    <property type="entry name" value="FliL"/>
    <property type="match status" value="1"/>
</dbReference>
<evidence type="ECO:0000256" key="10">
    <source>
        <dbReference type="RuleBase" id="RU364125"/>
    </source>
</evidence>
<dbReference type="GO" id="GO:0005886">
    <property type="term" value="C:plasma membrane"/>
    <property type="evidence" value="ECO:0007669"/>
    <property type="project" value="UniProtKB-SubCell"/>
</dbReference>
<feature type="compositionally biased region" description="Basic and acidic residues" evidence="11">
    <location>
        <begin position="30"/>
        <end position="67"/>
    </location>
</feature>
<keyword evidence="7 10" id="KW-0283">Flagellar rotation</keyword>
<evidence type="ECO:0000256" key="2">
    <source>
        <dbReference type="ARBA" id="ARBA00004162"/>
    </source>
</evidence>
<evidence type="ECO:0000256" key="9">
    <source>
        <dbReference type="ARBA" id="ARBA00023136"/>
    </source>
</evidence>
<protein>
    <recommendedName>
        <fullName evidence="10">Flagellar protein FliL</fullName>
    </recommendedName>
</protein>
<keyword evidence="9 10" id="KW-0472">Membrane</keyword>
<proteinExistence type="inferred from homology"/>
<dbReference type="KEGG" id="paby:Ga0080574_TMP2322"/>
<keyword evidence="12" id="KW-0732">Signal</keyword>
<evidence type="ECO:0000313" key="13">
    <source>
        <dbReference type="EMBL" id="APZ52656.1"/>
    </source>
</evidence>
<dbReference type="EMBL" id="CP015093">
    <property type="protein sequence ID" value="APZ52656.1"/>
    <property type="molecule type" value="Genomic_DNA"/>
</dbReference>